<evidence type="ECO:0000313" key="1">
    <source>
        <dbReference type="EMBL" id="MBT9146018.1"/>
    </source>
</evidence>
<dbReference type="Proteomes" id="UP000811545">
    <property type="component" value="Unassembled WGS sequence"/>
</dbReference>
<dbReference type="AlphaFoldDB" id="A0A9E2BI52"/>
<name>A0A9E2BI52_PSYF1</name>
<organism evidence="1 2">
    <name type="scientific">Psychracetigena formicireducens</name>
    <dbReference type="NCBI Taxonomy" id="2986056"/>
    <lineage>
        <taxon>Bacteria</taxon>
        <taxon>Bacillati</taxon>
        <taxon>Candidatus Lithacetigenota</taxon>
        <taxon>Candidatus Psychracetigena</taxon>
    </lineage>
</organism>
<dbReference type="EMBL" id="QLTW01000270">
    <property type="protein sequence ID" value="MBT9146018.1"/>
    <property type="molecule type" value="Genomic_DNA"/>
</dbReference>
<evidence type="ECO:0000313" key="2">
    <source>
        <dbReference type="Proteomes" id="UP000811545"/>
    </source>
</evidence>
<protein>
    <recommendedName>
        <fullName evidence="3">Transposase</fullName>
    </recommendedName>
</protein>
<proteinExistence type="predicted"/>
<comment type="caution">
    <text evidence="1">The sequence shown here is derived from an EMBL/GenBank/DDBJ whole genome shotgun (WGS) entry which is preliminary data.</text>
</comment>
<accession>A0A9E2BI52</accession>
<gene>
    <name evidence="1" type="ORF">DDT42_01897</name>
</gene>
<sequence>MGVNRTDPDFVAKALDVIRLYEQHCKNPDSFDLLCIDELSGMQALQRKYPNLPMLPGKVERREFEYIRHGTRCLIAAYDAGNGYIYGNVYPDRKGPTFMGFHTLYTVSRLMAEYD</sequence>
<evidence type="ECO:0008006" key="3">
    <source>
        <dbReference type="Google" id="ProtNLM"/>
    </source>
</evidence>
<reference evidence="1 2" key="1">
    <citation type="journal article" date="2021" name="bioRxiv">
        <title>Unique metabolic strategies in Hadean analogues reveal hints for primordial physiology.</title>
        <authorList>
            <person name="Nobu M.K."/>
            <person name="Nakai R."/>
            <person name="Tamazawa S."/>
            <person name="Mori H."/>
            <person name="Toyoda A."/>
            <person name="Ijiri A."/>
            <person name="Suzuki S."/>
            <person name="Kurokawa K."/>
            <person name="Kamagata Y."/>
            <person name="Tamaki H."/>
        </authorList>
    </citation>
    <scope>NUCLEOTIDE SEQUENCE [LARGE SCALE GENOMIC DNA]</scope>
    <source>
        <strain evidence="1">BS525</strain>
    </source>
</reference>